<evidence type="ECO:0000313" key="1">
    <source>
        <dbReference type="EMBL" id="GFY85385.1"/>
    </source>
</evidence>
<dbReference type="EMBL" id="BJWL01000004">
    <property type="protein sequence ID" value="GFY85385.1"/>
    <property type="molecule type" value="Genomic_DNA"/>
</dbReference>
<evidence type="ECO:0000313" key="2">
    <source>
        <dbReference type="Proteomes" id="UP000585474"/>
    </source>
</evidence>
<dbReference type="AlphaFoldDB" id="A0A7J0EFZ6"/>
<reference evidence="1 2" key="1">
    <citation type="submission" date="2019-07" db="EMBL/GenBank/DDBJ databases">
        <title>De Novo Assembly of kiwifruit Actinidia rufa.</title>
        <authorList>
            <person name="Sugita-Konishi S."/>
            <person name="Sato K."/>
            <person name="Mori E."/>
            <person name="Abe Y."/>
            <person name="Kisaki G."/>
            <person name="Hamano K."/>
            <person name="Suezawa K."/>
            <person name="Otani M."/>
            <person name="Fukuda T."/>
            <person name="Manabe T."/>
            <person name="Gomi K."/>
            <person name="Tabuchi M."/>
            <person name="Akimitsu K."/>
            <person name="Kataoka I."/>
        </authorList>
    </citation>
    <scope>NUCLEOTIDE SEQUENCE [LARGE SCALE GENOMIC DNA]</scope>
    <source>
        <strain evidence="2">cv. Fuchu</strain>
    </source>
</reference>
<dbReference type="Proteomes" id="UP000585474">
    <property type="component" value="Unassembled WGS sequence"/>
</dbReference>
<protein>
    <submittedName>
        <fullName evidence="1">Uncharacterized protein</fullName>
    </submittedName>
</protein>
<name>A0A7J0EFZ6_9ERIC</name>
<keyword evidence="2" id="KW-1185">Reference proteome</keyword>
<sequence length="98" mass="9734">MALLVLESSGIIESSLTPVAPTVTLTSCLDPCTATVADTSPGPVPDLSHIQSQLGILQSQLGSLLQQQPSGSIATLATGGAAPKLIEAGHSSLGFGPN</sequence>
<proteinExistence type="predicted"/>
<accession>A0A7J0EFZ6</accession>
<gene>
    <name evidence="1" type="ORF">Acr_04g0001230</name>
</gene>
<comment type="caution">
    <text evidence="1">The sequence shown here is derived from an EMBL/GenBank/DDBJ whole genome shotgun (WGS) entry which is preliminary data.</text>
</comment>
<organism evidence="1 2">
    <name type="scientific">Actinidia rufa</name>
    <dbReference type="NCBI Taxonomy" id="165716"/>
    <lineage>
        <taxon>Eukaryota</taxon>
        <taxon>Viridiplantae</taxon>
        <taxon>Streptophyta</taxon>
        <taxon>Embryophyta</taxon>
        <taxon>Tracheophyta</taxon>
        <taxon>Spermatophyta</taxon>
        <taxon>Magnoliopsida</taxon>
        <taxon>eudicotyledons</taxon>
        <taxon>Gunneridae</taxon>
        <taxon>Pentapetalae</taxon>
        <taxon>asterids</taxon>
        <taxon>Ericales</taxon>
        <taxon>Actinidiaceae</taxon>
        <taxon>Actinidia</taxon>
    </lineage>
</organism>